<comment type="caution">
    <text evidence="1">The sequence shown here is derived from an EMBL/GenBank/DDBJ whole genome shotgun (WGS) entry which is preliminary data.</text>
</comment>
<protein>
    <submittedName>
        <fullName evidence="1">Uncharacterized protein</fullName>
    </submittedName>
</protein>
<dbReference type="AlphaFoldDB" id="A0A2S5A2D4"/>
<name>A0A2S5A2D4_9SPHI</name>
<proteinExistence type="predicted"/>
<sequence>MYHEISFEYNGKVYKRTVVEAMRSGFVMQSKGIDYWLQYDADANSWRCETGAIPENLMALISIELHKIKRYGKSRPRNKSRYKGTW</sequence>
<dbReference type="Proteomes" id="UP000236893">
    <property type="component" value="Unassembled WGS sequence"/>
</dbReference>
<evidence type="ECO:0000313" key="1">
    <source>
        <dbReference type="EMBL" id="POY36447.1"/>
    </source>
</evidence>
<dbReference type="EMBL" id="PQVF01000007">
    <property type="protein sequence ID" value="POY36447.1"/>
    <property type="molecule type" value="Genomic_DNA"/>
</dbReference>
<dbReference type="RefSeq" id="WP_103789364.1">
    <property type="nucleotide sequence ID" value="NZ_PQVF01000007.1"/>
</dbReference>
<keyword evidence="2" id="KW-1185">Reference proteome</keyword>
<evidence type="ECO:0000313" key="2">
    <source>
        <dbReference type="Proteomes" id="UP000236893"/>
    </source>
</evidence>
<gene>
    <name evidence="1" type="ORF">C3K47_11940</name>
</gene>
<organism evidence="1 2">
    <name type="scientific">Solitalea longa</name>
    <dbReference type="NCBI Taxonomy" id="2079460"/>
    <lineage>
        <taxon>Bacteria</taxon>
        <taxon>Pseudomonadati</taxon>
        <taxon>Bacteroidota</taxon>
        <taxon>Sphingobacteriia</taxon>
        <taxon>Sphingobacteriales</taxon>
        <taxon>Sphingobacteriaceae</taxon>
        <taxon>Solitalea</taxon>
    </lineage>
</organism>
<reference evidence="1 2" key="1">
    <citation type="submission" date="2018-01" db="EMBL/GenBank/DDBJ databases">
        <authorList>
            <person name="Gaut B.S."/>
            <person name="Morton B.R."/>
            <person name="Clegg M.T."/>
            <person name="Duvall M.R."/>
        </authorList>
    </citation>
    <scope>NUCLEOTIDE SEQUENCE [LARGE SCALE GENOMIC DNA]</scope>
    <source>
        <strain evidence="1 2">HR-AV</strain>
    </source>
</reference>
<accession>A0A2S5A2D4</accession>